<evidence type="ECO:0000313" key="3">
    <source>
        <dbReference type="Proteomes" id="UP000002774"/>
    </source>
</evidence>
<dbReference type="InterPro" id="IPR029045">
    <property type="entry name" value="ClpP/crotonase-like_dom_sf"/>
</dbReference>
<dbReference type="GO" id="GO:0006508">
    <property type="term" value="P:proteolysis"/>
    <property type="evidence" value="ECO:0007669"/>
    <property type="project" value="InterPro"/>
</dbReference>
<dbReference type="EMBL" id="CM001403">
    <property type="protein sequence ID" value="EHQ31076.1"/>
    <property type="molecule type" value="Genomic_DNA"/>
</dbReference>
<dbReference type="InterPro" id="IPR005151">
    <property type="entry name" value="Tail-specific_protease"/>
</dbReference>
<reference evidence="2" key="1">
    <citation type="submission" date="2011-09" db="EMBL/GenBank/DDBJ databases">
        <title>The permanent draft genome of Mucilaginibacter paludis DSM 18603.</title>
        <authorList>
            <consortium name="US DOE Joint Genome Institute (JGI-PGF)"/>
            <person name="Lucas S."/>
            <person name="Han J."/>
            <person name="Lapidus A."/>
            <person name="Bruce D."/>
            <person name="Goodwin L."/>
            <person name="Pitluck S."/>
            <person name="Peters L."/>
            <person name="Kyrpides N."/>
            <person name="Mavromatis K."/>
            <person name="Ivanova N."/>
            <person name="Mikhailova N."/>
            <person name="Held B."/>
            <person name="Detter J.C."/>
            <person name="Tapia R."/>
            <person name="Han C."/>
            <person name="Land M."/>
            <person name="Hauser L."/>
            <person name="Markowitz V."/>
            <person name="Cheng J.-F."/>
            <person name="Hugenholtz P."/>
            <person name="Woyke T."/>
            <person name="Wu D."/>
            <person name="Tindall B."/>
            <person name="Brambilla E."/>
            <person name="Klenk H.-P."/>
            <person name="Eisen J.A."/>
        </authorList>
    </citation>
    <scope>NUCLEOTIDE SEQUENCE [LARGE SCALE GENOMIC DNA]</scope>
    <source>
        <strain evidence="2">DSM 18603</strain>
    </source>
</reference>
<keyword evidence="3" id="KW-1185">Reference proteome</keyword>
<dbReference type="Gene3D" id="3.90.226.10">
    <property type="entry name" value="2-enoyl-CoA Hydratase, Chain A, domain 1"/>
    <property type="match status" value="1"/>
</dbReference>
<dbReference type="OrthoDB" id="5480566at2"/>
<dbReference type="PANTHER" id="PTHR11261">
    <property type="entry name" value="INTERPHOTORECEPTOR RETINOID-BINDING PROTEIN"/>
    <property type="match status" value="1"/>
</dbReference>
<dbReference type="SUPFAM" id="SSF52096">
    <property type="entry name" value="ClpP/crotonase"/>
    <property type="match status" value="1"/>
</dbReference>
<organism evidence="2 3">
    <name type="scientific">Mucilaginibacter paludis DSM 18603</name>
    <dbReference type="NCBI Taxonomy" id="714943"/>
    <lineage>
        <taxon>Bacteria</taxon>
        <taxon>Pseudomonadati</taxon>
        <taxon>Bacteroidota</taxon>
        <taxon>Sphingobacteriia</taxon>
        <taxon>Sphingobacteriales</taxon>
        <taxon>Sphingobacteriaceae</taxon>
        <taxon>Mucilaginibacter</taxon>
    </lineage>
</organism>
<dbReference type="SMART" id="SM00245">
    <property type="entry name" value="TSPc"/>
    <property type="match status" value="1"/>
</dbReference>
<dbReference type="HOGENOM" id="CLU_660272_0_0_10"/>
<dbReference type="GO" id="GO:0008236">
    <property type="term" value="F:serine-type peptidase activity"/>
    <property type="evidence" value="ECO:0007669"/>
    <property type="project" value="InterPro"/>
</dbReference>
<evidence type="ECO:0000259" key="1">
    <source>
        <dbReference type="SMART" id="SM00245"/>
    </source>
</evidence>
<sequence length="385" mass="43776">MTIRQSYYIFILLLFIAGGCKKNTPIKPSKQYKNFSEVFEGFVSNMAKRYMFWDRENVELDDIKSKYSPLFAELNIHDPKDIAKSVNYFHDISKNLVDNHFQINFLVSPVRGRIIFPSSERKLSDIGIIFPYTDVVCNYLDPGYKLSHFSLFSASNDKLDLLTGLINGNIIYLRFNAFNIQRAINSSEEINQTFQQFLAYLKETQFKPYALVIDVRQNRGGDLSDLSFLAGYIVAKDVKFGYYRTKNGANPLDYTEWIDARLLARNSIAPNISKIVLLTDRNTASAAESLIFYFKSFPNTTIIGETTWGATGLLTDPNMFNTGNFELPGFMSVQMTSVSFKYLDGRSYENQGIEPNLVIPTDVKSLKAGKDPQIEAAIKFINSSN</sequence>
<proteinExistence type="predicted"/>
<dbReference type="Pfam" id="PF03572">
    <property type="entry name" value="Peptidase_S41"/>
    <property type="match status" value="1"/>
</dbReference>
<dbReference type="Gene3D" id="3.30.750.44">
    <property type="match status" value="1"/>
</dbReference>
<dbReference type="STRING" id="714943.Mucpa_7032"/>
<protein>
    <submittedName>
        <fullName evidence="2">Peptidase S41</fullName>
    </submittedName>
</protein>
<dbReference type="RefSeq" id="WP_008513265.1">
    <property type="nucleotide sequence ID" value="NZ_CM001403.1"/>
</dbReference>
<feature type="domain" description="Tail specific protease" evidence="1">
    <location>
        <begin position="145"/>
        <end position="360"/>
    </location>
</feature>
<accession>H1Y854</accession>
<dbReference type="Proteomes" id="UP000002774">
    <property type="component" value="Chromosome"/>
</dbReference>
<name>H1Y854_9SPHI</name>
<gene>
    <name evidence="2" type="ORF">Mucpa_7032</name>
</gene>
<dbReference type="PANTHER" id="PTHR11261:SF3">
    <property type="entry name" value="RETINOL-BINDING PROTEIN 3"/>
    <property type="match status" value="1"/>
</dbReference>
<dbReference type="AlphaFoldDB" id="H1Y854"/>
<dbReference type="CDD" id="cd07562">
    <property type="entry name" value="Peptidase_S41_TRI"/>
    <property type="match status" value="1"/>
</dbReference>
<evidence type="ECO:0000313" key="2">
    <source>
        <dbReference type="EMBL" id="EHQ31076.1"/>
    </source>
</evidence>
<dbReference type="PROSITE" id="PS51257">
    <property type="entry name" value="PROKAR_LIPOPROTEIN"/>
    <property type="match status" value="1"/>
</dbReference>
<dbReference type="eggNOG" id="COG0793">
    <property type="taxonomic scope" value="Bacteria"/>
</dbReference>